<dbReference type="GO" id="GO:0040029">
    <property type="term" value="P:epigenetic regulation of gene expression"/>
    <property type="evidence" value="ECO:0007669"/>
    <property type="project" value="TreeGrafter"/>
</dbReference>
<sequence>MPARPLSGVLPAMTALLTHAEGLSHITPDGHPERAARLDHVLHALEPLDLDRVTAPLAEIEDLERCHPRGYIDAVRAKIPSRGSVPLDADTWVSPGSWSAALRAVGAATRAVDMVLAGDAPNAFCATRPPGHHAETERAMGFCLFGTVAIAAKHALDAHGLSRVAVVDFDVHHGNGTQDLLWTEERALFVSSHQSPLWPGSGSEQERGAHGQICNLPLAPGTDGAVMRRRYEDHVFPRLREFAPELLLISAGFDAHEDDPLANLGWETEDFRWLTRALCEVADEVCGGRVVSTLEGGYDLSALSESARAHVEELREAGR</sequence>
<gene>
    <name evidence="3" type="primary">hdaH</name>
    <name evidence="3" type="ORF">ROJ8625_02958</name>
</gene>
<dbReference type="PANTHER" id="PTHR10625">
    <property type="entry name" value="HISTONE DEACETYLASE HDAC1-RELATED"/>
    <property type="match status" value="1"/>
</dbReference>
<evidence type="ECO:0000256" key="1">
    <source>
        <dbReference type="ARBA" id="ARBA00005947"/>
    </source>
</evidence>
<organism evidence="3 4">
    <name type="scientific">Roseivivax jejudonensis</name>
    <dbReference type="NCBI Taxonomy" id="1529041"/>
    <lineage>
        <taxon>Bacteria</taxon>
        <taxon>Pseudomonadati</taxon>
        <taxon>Pseudomonadota</taxon>
        <taxon>Alphaproteobacteria</taxon>
        <taxon>Rhodobacterales</taxon>
        <taxon>Roseobacteraceae</taxon>
        <taxon>Roseivivax</taxon>
    </lineage>
</organism>
<dbReference type="PRINTS" id="PR01270">
    <property type="entry name" value="HDASUPER"/>
</dbReference>
<evidence type="ECO:0000313" key="4">
    <source>
        <dbReference type="Proteomes" id="UP000193570"/>
    </source>
</evidence>
<name>A0A1X6ZQS7_9RHOB</name>
<dbReference type="GO" id="GO:0004407">
    <property type="term" value="F:histone deacetylase activity"/>
    <property type="evidence" value="ECO:0007669"/>
    <property type="project" value="TreeGrafter"/>
</dbReference>
<dbReference type="AlphaFoldDB" id="A0A1X6ZQS7"/>
<evidence type="ECO:0000313" key="3">
    <source>
        <dbReference type="EMBL" id="SLN58652.1"/>
    </source>
</evidence>
<reference evidence="3 4" key="1">
    <citation type="submission" date="2017-03" db="EMBL/GenBank/DDBJ databases">
        <authorList>
            <person name="Afonso C.L."/>
            <person name="Miller P.J."/>
            <person name="Scott M.A."/>
            <person name="Spackman E."/>
            <person name="Goraichik I."/>
            <person name="Dimitrov K.M."/>
            <person name="Suarez D.L."/>
            <person name="Swayne D.E."/>
        </authorList>
    </citation>
    <scope>NUCLEOTIDE SEQUENCE [LARGE SCALE GENOMIC DNA]</scope>
    <source>
        <strain evidence="3 4">CECT 8625</strain>
    </source>
</reference>
<dbReference type="CDD" id="cd11599">
    <property type="entry name" value="HDAC_classII_2"/>
    <property type="match status" value="1"/>
</dbReference>
<dbReference type="InterPro" id="IPR000286">
    <property type="entry name" value="HDACs"/>
</dbReference>
<dbReference type="Gene3D" id="3.40.800.20">
    <property type="entry name" value="Histone deacetylase domain"/>
    <property type="match status" value="1"/>
</dbReference>
<dbReference type="EC" id="3.5.1.-" evidence="3"/>
<feature type="domain" description="Histone deacetylase" evidence="2">
    <location>
        <begin position="31"/>
        <end position="314"/>
    </location>
</feature>
<dbReference type="InterPro" id="IPR037138">
    <property type="entry name" value="His_deacetylse_dom_sf"/>
</dbReference>
<evidence type="ECO:0000259" key="2">
    <source>
        <dbReference type="Pfam" id="PF00850"/>
    </source>
</evidence>
<protein>
    <submittedName>
        <fullName evidence="3">Histone deacetylase-like amidohydrolase</fullName>
        <ecNumber evidence="3">3.5.1.-</ecNumber>
    </submittedName>
</protein>
<dbReference type="Proteomes" id="UP000193570">
    <property type="component" value="Unassembled WGS sequence"/>
</dbReference>
<dbReference type="EMBL" id="FWFK01000005">
    <property type="protein sequence ID" value="SLN58652.1"/>
    <property type="molecule type" value="Genomic_DNA"/>
</dbReference>
<keyword evidence="4" id="KW-1185">Reference proteome</keyword>
<dbReference type="PANTHER" id="PTHR10625:SF10">
    <property type="entry name" value="HISTONE DEACETYLASE HDAC1"/>
    <property type="match status" value="1"/>
</dbReference>
<dbReference type="Pfam" id="PF00850">
    <property type="entry name" value="Hist_deacetyl"/>
    <property type="match status" value="1"/>
</dbReference>
<dbReference type="SUPFAM" id="SSF52768">
    <property type="entry name" value="Arginase/deacetylase"/>
    <property type="match status" value="1"/>
</dbReference>
<comment type="similarity">
    <text evidence="1">Belongs to the histone deacetylase family.</text>
</comment>
<proteinExistence type="inferred from homology"/>
<keyword evidence="3" id="KW-0378">Hydrolase</keyword>
<dbReference type="InterPro" id="IPR023801">
    <property type="entry name" value="His_deacetylse_dom"/>
</dbReference>
<accession>A0A1X6ZQS7</accession>
<dbReference type="GO" id="GO:0016787">
    <property type="term" value="F:hydrolase activity"/>
    <property type="evidence" value="ECO:0007669"/>
    <property type="project" value="UniProtKB-KW"/>
</dbReference>
<dbReference type="InterPro" id="IPR023696">
    <property type="entry name" value="Ureohydrolase_dom_sf"/>
</dbReference>